<keyword evidence="1" id="KW-0472">Membrane</keyword>
<feature type="transmembrane region" description="Helical" evidence="1">
    <location>
        <begin position="12"/>
        <end position="34"/>
    </location>
</feature>
<evidence type="ECO:0000313" key="3">
    <source>
        <dbReference type="Proteomes" id="UP000660680"/>
    </source>
</evidence>
<keyword evidence="1" id="KW-0812">Transmembrane</keyword>
<evidence type="ECO:0008006" key="4">
    <source>
        <dbReference type="Google" id="ProtNLM"/>
    </source>
</evidence>
<accession>A0A918G284</accession>
<dbReference type="RefSeq" id="WP_189208490.1">
    <property type="nucleotide sequence ID" value="NZ_BMRB01000001.1"/>
</dbReference>
<dbReference type="AlphaFoldDB" id="A0A918G284"/>
<dbReference type="EMBL" id="BMRB01000001">
    <property type="protein sequence ID" value="GGS14718.1"/>
    <property type="molecule type" value="Genomic_DNA"/>
</dbReference>
<sequence>MATTYRPTPAYTAVYAVTTGIAAGAGVLAIHLTIDAITGRWQVAGALIAAGGIGLVIGALTAGAVRRRSLTLVHDGLVVVRDHVRTVLRWRDFEQVRTIGLFKRDELVFRAAETTAVDPDKPAPRKAVERMRRNGSDRTVIVSDFVPDWKSTDLHTAVRRHSRG</sequence>
<keyword evidence="3" id="KW-1185">Reference proteome</keyword>
<evidence type="ECO:0000313" key="2">
    <source>
        <dbReference type="EMBL" id="GGS14718.1"/>
    </source>
</evidence>
<reference evidence="2" key="2">
    <citation type="submission" date="2020-09" db="EMBL/GenBank/DDBJ databases">
        <authorList>
            <person name="Sun Q."/>
            <person name="Ohkuma M."/>
        </authorList>
    </citation>
    <scope>NUCLEOTIDE SEQUENCE</scope>
    <source>
        <strain evidence="2">JCM 3276</strain>
    </source>
</reference>
<dbReference type="Proteomes" id="UP000660680">
    <property type="component" value="Unassembled WGS sequence"/>
</dbReference>
<keyword evidence="1" id="KW-1133">Transmembrane helix</keyword>
<reference evidence="2" key="1">
    <citation type="journal article" date="2014" name="Int. J. Syst. Evol. Microbiol.">
        <title>Complete genome sequence of Corynebacterium casei LMG S-19264T (=DSM 44701T), isolated from a smear-ripened cheese.</title>
        <authorList>
            <consortium name="US DOE Joint Genome Institute (JGI-PGF)"/>
            <person name="Walter F."/>
            <person name="Albersmeier A."/>
            <person name="Kalinowski J."/>
            <person name="Ruckert C."/>
        </authorList>
    </citation>
    <scope>NUCLEOTIDE SEQUENCE</scope>
    <source>
        <strain evidence="2">JCM 3276</strain>
    </source>
</reference>
<feature type="transmembrane region" description="Helical" evidence="1">
    <location>
        <begin position="46"/>
        <end position="65"/>
    </location>
</feature>
<organism evidence="2 3">
    <name type="scientific">Actinokineospora fastidiosa</name>
    <dbReference type="NCBI Taxonomy" id="1816"/>
    <lineage>
        <taxon>Bacteria</taxon>
        <taxon>Bacillati</taxon>
        <taxon>Actinomycetota</taxon>
        <taxon>Actinomycetes</taxon>
        <taxon>Pseudonocardiales</taxon>
        <taxon>Pseudonocardiaceae</taxon>
        <taxon>Actinokineospora</taxon>
    </lineage>
</organism>
<protein>
    <recommendedName>
        <fullName evidence="4">PH domain-containing protein</fullName>
    </recommendedName>
</protein>
<proteinExistence type="predicted"/>
<evidence type="ECO:0000256" key="1">
    <source>
        <dbReference type="SAM" id="Phobius"/>
    </source>
</evidence>
<gene>
    <name evidence="2" type="ORF">GCM10010171_03290</name>
</gene>
<name>A0A918G284_9PSEU</name>
<comment type="caution">
    <text evidence="2">The sequence shown here is derived from an EMBL/GenBank/DDBJ whole genome shotgun (WGS) entry which is preliminary data.</text>
</comment>